<dbReference type="AlphaFoldDB" id="A0A430AKE7"/>
<gene>
    <name evidence="2" type="ORF">CBF30_04390</name>
</gene>
<dbReference type="RefSeq" id="WP_126823119.1">
    <property type="nucleotide sequence ID" value="NZ_JBHLWU010000001.1"/>
</dbReference>
<accession>A0A430AKE7</accession>
<name>A0A430AKE7_9ENTE</name>
<feature type="transmembrane region" description="Helical" evidence="1">
    <location>
        <begin position="6"/>
        <end position="21"/>
    </location>
</feature>
<dbReference type="Proteomes" id="UP000288669">
    <property type="component" value="Unassembled WGS sequence"/>
</dbReference>
<evidence type="ECO:0000256" key="1">
    <source>
        <dbReference type="SAM" id="Phobius"/>
    </source>
</evidence>
<organism evidence="2 3">
    <name type="scientific">Vagococcus entomophilus</name>
    <dbReference type="NCBI Taxonomy" id="1160095"/>
    <lineage>
        <taxon>Bacteria</taxon>
        <taxon>Bacillati</taxon>
        <taxon>Bacillota</taxon>
        <taxon>Bacilli</taxon>
        <taxon>Lactobacillales</taxon>
        <taxon>Enterococcaceae</taxon>
        <taxon>Vagococcus</taxon>
    </lineage>
</organism>
<dbReference type="OrthoDB" id="2152137at2"/>
<keyword evidence="3" id="KW-1185">Reference proteome</keyword>
<keyword evidence="1" id="KW-0472">Membrane</keyword>
<sequence>MTEFTSVLFGMVIAAIIYTLDRYLPKWFGGILGIIYFCFMIYQILTNEQSILSNISILVIGEIILNGIWLSTLQNRKKLKN</sequence>
<protein>
    <submittedName>
        <fullName evidence="2">Uncharacterized protein</fullName>
    </submittedName>
</protein>
<proteinExistence type="predicted"/>
<keyword evidence="1" id="KW-0812">Transmembrane</keyword>
<comment type="caution">
    <text evidence="2">The sequence shown here is derived from an EMBL/GenBank/DDBJ whole genome shotgun (WGS) entry which is preliminary data.</text>
</comment>
<evidence type="ECO:0000313" key="2">
    <source>
        <dbReference type="EMBL" id="RSU08483.1"/>
    </source>
</evidence>
<reference evidence="2 3" key="1">
    <citation type="submission" date="2017-05" db="EMBL/GenBank/DDBJ databases">
        <title>Vagococcus spp. assemblies.</title>
        <authorList>
            <person name="Gulvik C.A."/>
        </authorList>
    </citation>
    <scope>NUCLEOTIDE SEQUENCE [LARGE SCALE GENOMIC DNA]</scope>
    <source>
        <strain evidence="2 3">DSM 24756</strain>
    </source>
</reference>
<dbReference type="EMBL" id="NGJZ01000001">
    <property type="protein sequence ID" value="RSU08483.1"/>
    <property type="molecule type" value="Genomic_DNA"/>
</dbReference>
<evidence type="ECO:0000313" key="3">
    <source>
        <dbReference type="Proteomes" id="UP000288669"/>
    </source>
</evidence>
<feature type="transmembrane region" description="Helical" evidence="1">
    <location>
        <begin position="28"/>
        <end position="45"/>
    </location>
</feature>
<feature type="transmembrane region" description="Helical" evidence="1">
    <location>
        <begin position="51"/>
        <end position="70"/>
    </location>
</feature>
<keyword evidence="1" id="KW-1133">Transmembrane helix</keyword>